<sequence length="188" mass="22279">GKKLLKSGENFLLEDSKRKEVMKKDTAKKVFYYKRDLYPKYLKYGNANVFIEPFAKYFCKGKGLDIGGFFKCTFPGAKPINILNNDGFDAHHLPEEKYDYIFSSHTLEHLHDYVGALEYWKKHLRKGGVLFLYLPHPDMEYWLPQNNRKHLHSFYPGDIHKLLEDLGFKYVLHSERDFYWSFVIVGIL</sequence>
<dbReference type="SUPFAM" id="SSF53335">
    <property type="entry name" value="S-adenosyl-L-methionine-dependent methyltransferases"/>
    <property type="match status" value="1"/>
</dbReference>
<gene>
    <name evidence="1" type="ORF">S01H4_34006</name>
</gene>
<dbReference type="Gene3D" id="3.40.50.150">
    <property type="entry name" value="Vaccinia Virus protein VP39"/>
    <property type="match status" value="1"/>
</dbReference>
<proteinExistence type="predicted"/>
<dbReference type="PANTHER" id="PTHR43861">
    <property type="entry name" value="TRANS-ACONITATE 2-METHYLTRANSFERASE-RELATED"/>
    <property type="match status" value="1"/>
</dbReference>
<feature type="non-terminal residue" evidence="1">
    <location>
        <position position="1"/>
    </location>
</feature>
<reference evidence="1" key="1">
    <citation type="journal article" date="2014" name="Front. Microbiol.">
        <title>High frequency of phylogenetically diverse reductive dehalogenase-homologous genes in deep subseafloor sedimentary metagenomes.</title>
        <authorList>
            <person name="Kawai M."/>
            <person name="Futagami T."/>
            <person name="Toyoda A."/>
            <person name="Takaki Y."/>
            <person name="Nishi S."/>
            <person name="Hori S."/>
            <person name="Arai W."/>
            <person name="Tsubouchi T."/>
            <person name="Morono Y."/>
            <person name="Uchiyama I."/>
            <person name="Ito T."/>
            <person name="Fujiyama A."/>
            <person name="Inagaki F."/>
            <person name="Takami H."/>
        </authorList>
    </citation>
    <scope>NUCLEOTIDE SEQUENCE</scope>
    <source>
        <strain evidence="1">Expedition CK06-06</strain>
    </source>
</reference>
<dbReference type="Pfam" id="PF13489">
    <property type="entry name" value="Methyltransf_23"/>
    <property type="match status" value="1"/>
</dbReference>
<dbReference type="InterPro" id="IPR029063">
    <property type="entry name" value="SAM-dependent_MTases_sf"/>
</dbReference>
<protein>
    <recommendedName>
        <fullName evidence="2">Methyltransferase type 11 domain-containing protein</fullName>
    </recommendedName>
</protein>
<evidence type="ECO:0008006" key="2">
    <source>
        <dbReference type="Google" id="ProtNLM"/>
    </source>
</evidence>
<dbReference type="EMBL" id="BART01017958">
    <property type="protein sequence ID" value="GAG84108.1"/>
    <property type="molecule type" value="Genomic_DNA"/>
</dbReference>
<comment type="caution">
    <text evidence="1">The sequence shown here is derived from an EMBL/GenBank/DDBJ whole genome shotgun (WGS) entry which is preliminary data.</text>
</comment>
<dbReference type="AlphaFoldDB" id="X1BJ40"/>
<dbReference type="CDD" id="cd02440">
    <property type="entry name" value="AdoMet_MTases"/>
    <property type="match status" value="1"/>
</dbReference>
<organism evidence="1">
    <name type="scientific">marine sediment metagenome</name>
    <dbReference type="NCBI Taxonomy" id="412755"/>
    <lineage>
        <taxon>unclassified sequences</taxon>
        <taxon>metagenomes</taxon>
        <taxon>ecological metagenomes</taxon>
    </lineage>
</organism>
<accession>X1BJ40</accession>
<evidence type="ECO:0000313" key="1">
    <source>
        <dbReference type="EMBL" id="GAG84108.1"/>
    </source>
</evidence>
<name>X1BJ40_9ZZZZ</name>